<sequence>MTRIEYDPAHKVWLFTTPNTSYAVHLTAEEEVAHLHWGAPIHLSDAIHLADTAIPTRRRTAETPLDGTEEYPVEGGLRYGRPALSVRFGDEVRGIEWHLDGSEILTEGNASELWLRFHDRVYPLEITLHYRVYEDSDVLERWVEITHRGAGTVGDTSASADDLQGSVDILTAHSAAWVIPFRDDYRLSHLHGHWGGETRLERVPLSPASSFTIGSRTGVTGHFTNPWFAVDDATAAEEQGEVWSGALAWSGTWQLVAQRFANGRAQVVGGFGHDGFATWLLRPGETLTTPVFAGLYSAHGFGAASREWHTYQLRHVLPNAGELRPVLYNSWEATHFDIDEHNQKAIARVAADLGVELFVMDDGWFGQRVDDRAGLGDWQPNPKRFPNGLTPLVDEVHRLGMRFGIWVEPEMVNPDSDLYREHPDWVYHYPTRARSESRNQLVLNVARPDVAAWMYDWLDELLGKHGIDYVKWDMNRPISQPGWPGEPDNPGRVWIEHVRNVYDILDRLRRAHPGVAFESCAGGGGRVDLGILARTDMVWTSDNTDAYDRLAIQDGFTQVYAPRVMSAWVTDSPNSMNRRTYSVRYRFHSAMAGLLGLGGNLLEWSPEELAEARELVAAYKRIRPVVQHGLLHRLLPPEHEELTAVEYVARDGSEAVVLAFAHARRFGADSPPLRLRGLDLSGHYRDAESGRVGSGAVLTHHGLSLPLRGDLDSCLIHLLRED</sequence>
<feature type="binding site" evidence="7">
    <location>
        <position position="520"/>
    </location>
    <ligand>
        <name>substrate</name>
    </ligand>
</feature>
<evidence type="ECO:0000256" key="7">
    <source>
        <dbReference type="PIRSR" id="PIRSR005536-2"/>
    </source>
</evidence>
<dbReference type="FunFam" id="3.20.20.70:FF:000118">
    <property type="entry name" value="Alpha-galactosidase"/>
    <property type="match status" value="1"/>
</dbReference>
<comment type="similarity">
    <text evidence="5">Belongs to the glycosyl hydrolase.</text>
</comment>
<dbReference type="EMBL" id="JADBEM010000001">
    <property type="protein sequence ID" value="MBE1607754.1"/>
    <property type="molecule type" value="Genomic_DNA"/>
</dbReference>
<dbReference type="PANTHER" id="PTHR43053:SF3">
    <property type="entry name" value="ALPHA-GALACTOSIDASE C-RELATED"/>
    <property type="match status" value="1"/>
</dbReference>
<evidence type="ECO:0000259" key="8">
    <source>
        <dbReference type="Pfam" id="PF16874"/>
    </source>
</evidence>
<dbReference type="Pfam" id="PF16874">
    <property type="entry name" value="Glyco_hydro_36C"/>
    <property type="match status" value="1"/>
</dbReference>
<feature type="binding site" evidence="7">
    <location>
        <begin position="471"/>
        <end position="475"/>
    </location>
    <ligand>
        <name>substrate</name>
    </ligand>
</feature>
<dbReference type="InterPro" id="IPR002252">
    <property type="entry name" value="Glyco_hydro_36"/>
</dbReference>
<dbReference type="InterPro" id="IPR013785">
    <property type="entry name" value="Aldolase_TIM"/>
</dbReference>
<evidence type="ECO:0000256" key="6">
    <source>
        <dbReference type="PIRSR" id="PIRSR005536-1"/>
    </source>
</evidence>
<dbReference type="PRINTS" id="PR00743">
    <property type="entry name" value="GLHYDRLASE36"/>
</dbReference>
<evidence type="ECO:0000256" key="3">
    <source>
        <dbReference type="ARBA" id="ARBA00022801"/>
    </source>
</evidence>
<dbReference type="Pfam" id="PF02065">
    <property type="entry name" value="Melibiase"/>
    <property type="match status" value="1"/>
</dbReference>
<evidence type="ECO:0000256" key="1">
    <source>
        <dbReference type="ARBA" id="ARBA00001255"/>
    </source>
</evidence>
<dbReference type="AlphaFoldDB" id="A0A927MWW2"/>
<dbReference type="InterPro" id="IPR050985">
    <property type="entry name" value="Alpha-glycosidase_related"/>
</dbReference>
<keyword evidence="3 5" id="KW-0378">Hydrolase</keyword>
<dbReference type="Gene3D" id="3.20.20.70">
    <property type="entry name" value="Aldolase class I"/>
    <property type="match status" value="1"/>
</dbReference>
<evidence type="ECO:0000256" key="4">
    <source>
        <dbReference type="ARBA" id="ARBA00023295"/>
    </source>
</evidence>
<dbReference type="InterPro" id="IPR000111">
    <property type="entry name" value="Glyco_hydro_27/36_CS"/>
</dbReference>
<organism evidence="10 11">
    <name type="scientific">Actinopolymorpha pittospori</name>
    <dbReference type="NCBI Taxonomy" id="648752"/>
    <lineage>
        <taxon>Bacteria</taxon>
        <taxon>Bacillati</taxon>
        <taxon>Actinomycetota</taxon>
        <taxon>Actinomycetes</taxon>
        <taxon>Propionibacteriales</taxon>
        <taxon>Actinopolymorphaceae</taxon>
        <taxon>Actinopolymorpha</taxon>
    </lineage>
</organism>
<comment type="caution">
    <text evidence="10">The sequence shown here is derived from an EMBL/GenBank/DDBJ whole genome shotgun (WGS) entry which is preliminary data.</text>
</comment>
<feature type="domain" description="Glycosyl hydrolase family 36 C-terminal" evidence="8">
    <location>
        <begin position="643"/>
        <end position="718"/>
    </location>
</feature>
<dbReference type="InterPro" id="IPR038417">
    <property type="entry name" value="Alpga-gal_N_sf"/>
</dbReference>
<evidence type="ECO:0000313" key="10">
    <source>
        <dbReference type="EMBL" id="MBE1607754.1"/>
    </source>
</evidence>
<dbReference type="Pfam" id="PF16875">
    <property type="entry name" value="Glyco_hydro_36N"/>
    <property type="match status" value="1"/>
</dbReference>
<dbReference type="InterPro" id="IPR013780">
    <property type="entry name" value="Glyco_hydro_b"/>
</dbReference>
<feature type="active site" description="Proton donor" evidence="6">
    <location>
        <position position="542"/>
    </location>
</feature>
<feature type="domain" description="Glycosyl hydrolase family 36 N-terminal" evidence="9">
    <location>
        <begin position="31"/>
        <end position="281"/>
    </location>
</feature>
<dbReference type="PANTHER" id="PTHR43053">
    <property type="entry name" value="GLYCOSIDASE FAMILY 31"/>
    <property type="match status" value="1"/>
</dbReference>
<feature type="binding site" evidence="7">
    <location>
        <begin position="361"/>
        <end position="362"/>
    </location>
    <ligand>
        <name>substrate</name>
    </ligand>
</feature>
<name>A0A927MWW2_9ACTN</name>
<dbReference type="SUPFAM" id="SSF51445">
    <property type="entry name" value="(Trans)glycosidases"/>
    <property type="match status" value="1"/>
</dbReference>
<evidence type="ECO:0000256" key="5">
    <source>
        <dbReference type="PIRNR" id="PIRNR005536"/>
    </source>
</evidence>
<comment type="catalytic activity">
    <reaction evidence="1 5">
        <text>Hydrolysis of terminal, non-reducing alpha-D-galactose residues in alpha-D-galactosides, including galactose oligosaccharides, galactomannans and galactolipids.</text>
        <dbReference type="EC" id="3.2.1.22"/>
    </reaction>
</comment>
<dbReference type="GO" id="GO:0004557">
    <property type="term" value="F:alpha-galactosidase activity"/>
    <property type="evidence" value="ECO:0007669"/>
    <property type="project" value="UniProtKB-UniRule"/>
</dbReference>
<dbReference type="EC" id="3.2.1.22" evidence="2 5"/>
<protein>
    <recommendedName>
        <fullName evidence="2 5">Alpha-galactosidase</fullName>
        <ecNumber evidence="2 5">3.2.1.22</ecNumber>
    </recommendedName>
</protein>
<dbReference type="InterPro" id="IPR017853">
    <property type="entry name" value="GH"/>
</dbReference>
<dbReference type="PROSITE" id="PS00512">
    <property type="entry name" value="ALPHA_GALACTOSIDASE"/>
    <property type="match status" value="1"/>
</dbReference>
<dbReference type="InterPro" id="IPR031705">
    <property type="entry name" value="Glyco_hydro_36_C"/>
</dbReference>
<evidence type="ECO:0000256" key="2">
    <source>
        <dbReference type="ARBA" id="ARBA00012755"/>
    </source>
</evidence>
<dbReference type="InterPro" id="IPR031704">
    <property type="entry name" value="Glyco_hydro_36_N"/>
</dbReference>
<evidence type="ECO:0000313" key="11">
    <source>
        <dbReference type="Proteomes" id="UP000638648"/>
    </source>
</evidence>
<dbReference type="GO" id="GO:0016052">
    <property type="term" value="P:carbohydrate catabolic process"/>
    <property type="evidence" value="ECO:0007669"/>
    <property type="project" value="InterPro"/>
</dbReference>
<evidence type="ECO:0000259" key="9">
    <source>
        <dbReference type="Pfam" id="PF16875"/>
    </source>
</evidence>
<reference evidence="10" key="1">
    <citation type="submission" date="2020-10" db="EMBL/GenBank/DDBJ databases">
        <title>Sequencing the genomes of 1000 actinobacteria strains.</title>
        <authorList>
            <person name="Klenk H.-P."/>
        </authorList>
    </citation>
    <scope>NUCLEOTIDE SEQUENCE</scope>
    <source>
        <strain evidence="10">DSM 45354</strain>
    </source>
</reference>
<dbReference type="Gene3D" id="2.60.40.1180">
    <property type="entry name" value="Golgi alpha-mannosidase II"/>
    <property type="match status" value="1"/>
</dbReference>
<dbReference type="RefSeq" id="WP_192751653.1">
    <property type="nucleotide sequence ID" value="NZ_BAABJL010000040.1"/>
</dbReference>
<proteinExistence type="inferred from homology"/>
<keyword evidence="11" id="KW-1185">Reference proteome</keyword>
<feature type="binding site" evidence="7">
    <location>
        <position position="438"/>
    </location>
    <ligand>
        <name>substrate</name>
    </ligand>
</feature>
<dbReference type="PIRSF" id="PIRSF005536">
    <property type="entry name" value="Agal"/>
    <property type="match status" value="1"/>
</dbReference>
<accession>A0A927MWW2</accession>
<feature type="binding site" evidence="7">
    <location>
        <position position="542"/>
    </location>
    <ligand>
        <name>substrate</name>
    </ligand>
</feature>
<feature type="binding site" evidence="7">
    <location>
        <position position="194"/>
    </location>
    <ligand>
        <name>substrate</name>
    </ligand>
</feature>
<keyword evidence="4 5" id="KW-0326">Glycosidase</keyword>
<dbReference type="CDD" id="cd14791">
    <property type="entry name" value="GH36"/>
    <property type="match status" value="1"/>
</dbReference>
<dbReference type="Proteomes" id="UP000638648">
    <property type="component" value="Unassembled WGS sequence"/>
</dbReference>
<feature type="active site" description="Nucleophile" evidence="6">
    <location>
        <position position="473"/>
    </location>
</feature>
<gene>
    <name evidence="10" type="ORF">HEB94_004602</name>
</gene>
<dbReference type="Gene3D" id="2.70.98.60">
    <property type="entry name" value="alpha-galactosidase from lactobacil brevis"/>
    <property type="match status" value="1"/>
</dbReference>